<gene>
    <name evidence="2" type="ORF">CAAU_1565</name>
</gene>
<evidence type="ECO:0000256" key="1">
    <source>
        <dbReference type="SAM" id="Phobius"/>
    </source>
</evidence>
<dbReference type="AlphaFoldDB" id="I7K7Y6"/>
<comment type="caution">
    <text evidence="2">The sequence shown here is derived from an EMBL/GenBank/DDBJ whole genome shotgun (WGS) entry which is preliminary data.</text>
</comment>
<reference evidence="2 3" key="1">
    <citation type="journal article" date="2011" name="J. Bacteriol.">
        <title>Draft genome sequence of Caloramator australicus strain RC3T, a thermoanaerobe from the Great Artesian Basin of Australia.</title>
        <authorList>
            <person name="Ogg C.D."/>
            <person name="Patel B.K.C."/>
        </authorList>
    </citation>
    <scope>NUCLEOTIDE SEQUENCE [LARGE SCALE GENOMIC DNA]</scope>
    <source>
        <strain evidence="2 3">RC3</strain>
    </source>
</reference>
<keyword evidence="1" id="KW-0472">Membrane</keyword>
<name>I7K7Y6_9CLOT</name>
<proteinExistence type="predicted"/>
<evidence type="ECO:0000313" key="3">
    <source>
        <dbReference type="Proteomes" id="UP000007652"/>
    </source>
</evidence>
<organism evidence="2 3">
    <name type="scientific">Caloramator australicus RC3</name>
    <dbReference type="NCBI Taxonomy" id="857293"/>
    <lineage>
        <taxon>Bacteria</taxon>
        <taxon>Bacillati</taxon>
        <taxon>Bacillota</taxon>
        <taxon>Clostridia</taxon>
        <taxon>Eubacteriales</taxon>
        <taxon>Clostridiaceae</taxon>
        <taxon>Caloramator</taxon>
    </lineage>
</organism>
<dbReference type="EMBL" id="CAKP01000082">
    <property type="protein sequence ID" value="CCJ33649.1"/>
    <property type="molecule type" value="Genomic_DNA"/>
</dbReference>
<feature type="transmembrane region" description="Helical" evidence="1">
    <location>
        <begin position="7"/>
        <end position="27"/>
    </location>
</feature>
<dbReference type="Proteomes" id="UP000007652">
    <property type="component" value="Unassembled WGS sequence"/>
</dbReference>
<dbReference type="RefSeq" id="WP_008908913.1">
    <property type="nucleotide sequence ID" value="NZ_CAKP01000082.1"/>
</dbReference>
<sequence length="66" mass="7633">MQRIKRYILLLLIIISIAANISMIANINTNKNYIISEEEPKFLSIDEINLVNLNFYEKFDKGGDTV</sequence>
<evidence type="ECO:0000313" key="2">
    <source>
        <dbReference type="EMBL" id="CCJ33649.1"/>
    </source>
</evidence>
<keyword evidence="1" id="KW-1133">Transmembrane helix</keyword>
<keyword evidence="1" id="KW-0812">Transmembrane</keyword>
<protein>
    <submittedName>
        <fullName evidence="2">Uncharacterized protein</fullName>
    </submittedName>
</protein>
<accession>I7K7Y6</accession>
<keyword evidence="3" id="KW-1185">Reference proteome</keyword>